<dbReference type="Pfam" id="PF00072">
    <property type="entry name" value="Response_reg"/>
    <property type="match status" value="1"/>
</dbReference>
<dbReference type="Gene3D" id="3.40.50.300">
    <property type="entry name" value="P-loop containing nucleotide triphosphate hydrolases"/>
    <property type="match status" value="1"/>
</dbReference>
<dbReference type="InterPro" id="IPR009057">
    <property type="entry name" value="Homeodomain-like_sf"/>
</dbReference>
<dbReference type="PRINTS" id="PR01590">
    <property type="entry name" value="HTHFIS"/>
</dbReference>
<dbReference type="PANTHER" id="PTHR32071">
    <property type="entry name" value="TRANSCRIPTIONAL REGULATORY PROTEIN"/>
    <property type="match status" value="1"/>
</dbReference>
<dbReference type="InterPro" id="IPR027417">
    <property type="entry name" value="P-loop_NTPase"/>
</dbReference>
<evidence type="ECO:0000256" key="1">
    <source>
        <dbReference type="ARBA" id="ARBA00022741"/>
    </source>
</evidence>
<feature type="modified residue" description="4-aspartylphosphate" evidence="5">
    <location>
        <position position="54"/>
    </location>
</feature>
<keyword evidence="4" id="KW-0804">Transcription</keyword>
<dbReference type="InterPro" id="IPR058031">
    <property type="entry name" value="AAA_lid_NorR"/>
</dbReference>
<dbReference type="SMART" id="SM00382">
    <property type="entry name" value="AAA"/>
    <property type="match status" value="1"/>
</dbReference>
<sequence>MKGAKKCLLVVEDDPGLQSQLRWCFDDFEVVLAADRQEALAQVRRHRPGVVTLDLGLPPDPGGVSEGLALLEEIVSLAPQTKVVVVTGNDDRRHALQAIGLGAYDFYLKPIDAETLNLVVERGHRLHALETENLRLQHSQMGTPLRGIIASSRPMLEVCRMVEKVAPTDVTTLILGESGTGKELFARALHELGPRSSGRLVAINCAAIPENLLESELFGYEKGAFTGAVKQTRGKIEYADGGTLFLDEIGDLSQPLQAKLLRFLQERVIERVGGRQEIPVDLRVICATHRDLRAQIVEGRFREDLFYRVSEITMTLPPLREREGDLLVLARAFLERYGREYTKTVRGFTKDAVAALEAHDWPGNVRELESRIRRAVIMADGQQLTPADLELATGAGEPALPLNLQVVREQAETGAIRQALARVDGNITQAARLLGVTRPTLYSLLDKYGLKG</sequence>
<evidence type="ECO:0000256" key="5">
    <source>
        <dbReference type="PROSITE-ProRule" id="PRU00169"/>
    </source>
</evidence>
<dbReference type="NCBIfam" id="TIGR02915">
    <property type="entry name" value="PEP_resp_reg"/>
    <property type="match status" value="1"/>
</dbReference>
<dbReference type="InterPro" id="IPR003593">
    <property type="entry name" value="AAA+_ATPase"/>
</dbReference>
<dbReference type="SUPFAM" id="SSF52172">
    <property type="entry name" value="CheY-like"/>
    <property type="match status" value="1"/>
</dbReference>
<dbReference type="SMART" id="SM00448">
    <property type="entry name" value="REC"/>
    <property type="match status" value="1"/>
</dbReference>
<dbReference type="PROSITE" id="PS00676">
    <property type="entry name" value="SIGMA54_INTERACT_2"/>
    <property type="match status" value="1"/>
</dbReference>
<dbReference type="Pfam" id="PF00158">
    <property type="entry name" value="Sigma54_activat"/>
    <property type="match status" value="1"/>
</dbReference>
<dbReference type="SUPFAM" id="SSF46689">
    <property type="entry name" value="Homeodomain-like"/>
    <property type="match status" value="1"/>
</dbReference>
<evidence type="ECO:0000256" key="3">
    <source>
        <dbReference type="ARBA" id="ARBA00023015"/>
    </source>
</evidence>
<dbReference type="Gene3D" id="3.40.50.2300">
    <property type="match status" value="1"/>
</dbReference>
<dbReference type="PROSITE" id="PS50045">
    <property type="entry name" value="SIGMA54_INTERACT_4"/>
    <property type="match status" value="1"/>
</dbReference>
<evidence type="ECO:0000256" key="2">
    <source>
        <dbReference type="ARBA" id="ARBA00022840"/>
    </source>
</evidence>
<dbReference type="PROSITE" id="PS50110">
    <property type="entry name" value="RESPONSE_REGULATORY"/>
    <property type="match status" value="1"/>
</dbReference>
<dbReference type="EMBL" id="JAAXKX010000011">
    <property type="protein sequence ID" value="NKN33355.1"/>
    <property type="molecule type" value="Genomic_DNA"/>
</dbReference>
<evidence type="ECO:0000259" key="7">
    <source>
        <dbReference type="PROSITE" id="PS50110"/>
    </source>
</evidence>
<keyword evidence="2" id="KW-0067">ATP-binding</keyword>
<dbReference type="Pfam" id="PF02954">
    <property type="entry name" value="HTH_8"/>
    <property type="match status" value="1"/>
</dbReference>
<name>A0ABX1IAG7_9GAMM</name>
<dbReference type="InterPro" id="IPR002078">
    <property type="entry name" value="Sigma_54_int"/>
</dbReference>
<feature type="domain" description="Sigma-54 factor interaction" evidence="6">
    <location>
        <begin position="148"/>
        <end position="377"/>
    </location>
</feature>
<feature type="domain" description="Response regulatory" evidence="7">
    <location>
        <begin position="7"/>
        <end position="124"/>
    </location>
</feature>
<dbReference type="PANTHER" id="PTHR32071:SF113">
    <property type="entry name" value="ALGINATE BIOSYNTHESIS TRANSCRIPTIONAL REGULATORY PROTEIN ALGB"/>
    <property type="match status" value="1"/>
</dbReference>
<keyword evidence="3" id="KW-0805">Transcription regulation</keyword>
<comment type="caution">
    <text evidence="8">The sequence shown here is derived from an EMBL/GenBank/DDBJ whole genome shotgun (WGS) entry which is preliminary data.</text>
</comment>
<dbReference type="Gene3D" id="1.10.10.60">
    <property type="entry name" value="Homeodomain-like"/>
    <property type="match status" value="1"/>
</dbReference>
<evidence type="ECO:0000256" key="4">
    <source>
        <dbReference type="ARBA" id="ARBA00023163"/>
    </source>
</evidence>
<dbReference type="InterPro" id="IPR014264">
    <property type="entry name" value="PEP-CTERM_resp_reg"/>
</dbReference>
<dbReference type="InterPro" id="IPR001789">
    <property type="entry name" value="Sig_transdc_resp-reg_receiver"/>
</dbReference>
<evidence type="ECO:0000259" key="6">
    <source>
        <dbReference type="PROSITE" id="PS50045"/>
    </source>
</evidence>
<dbReference type="InterPro" id="IPR011006">
    <property type="entry name" value="CheY-like_superfamily"/>
</dbReference>
<keyword evidence="1" id="KW-0547">Nucleotide-binding</keyword>
<reference evidence="8 9" key="1">
    <citation type="submission" date="2020-04" db="EMBL/GenBank/DDBJ databases">
        <title>Draft Whole-Genome sequence of Marichromatium bheemlicum DSM 18632, type strain.</title>
        <authorList>
            <person name="Kyndt J.A."/>
            <person name="Meyer T.E."/>
        </authorList>
    </citation>
    <scope>NUCLEOTIDE SEQUENCE [LARGE SCALE GENOMIC DNA]</scope>
    <source>
        <strain evidence="8 9">DSM 18632</strain>
    </source>
</reference>
<dbReference type="SUPFAM" id="SSF52540">
    <property type="entry name" value="P-loop containing nucleoside triphosphate hydrolases"/>
    <property type="match status" value="1"/>
</dbReference>
<dbReference type="InterPro" id="IPR002197">
    <property type="entry name" value="HTH_Fis"/>
</dbReference>
<gene>
    <name evidence="8" type="primary">prsR</name>
    <name evidence="8" type="ORF">HF203_08985</name>
</gene>
<dbReference type="InterPro" id="IPR025943">
    <property type="entry name" value="Sigma_54_int_dom_ATP-bd_2"/>
</dbReference>
<evidence type="ECO:0000313" key="9">
    <source>
        <dbReference type="Proteomes" id="UP000740754"/>
    </source>
</evidence>
<dbReference type="Gene3D" id="1.10.8.60">
    <property type="match status" value="1"/>
</dbReference>
<keyword evidence="5" id="KW-0597">Phosphoprotein</keyword>
<dbReference type="Pfam" id="PF25601">
    <property type="entry name" value="AAA_lid_14"/>
    <property type="match status" value="1"/>
</dbReference>
<protein>
    <submittedName>
        <fullName evidence="8">PEP-CTERM-box response regulator transcription factor</fullName>
    </submittedName>
</protein>
<keyword evidence="9" id="KW-1185">Reference proteome</keyword>
<organism evidence="8 9">
    <name type="scientific">Marichromatium bheemlicum</name>
    <dbReference type="NCBI Taxonomy" id="365339"/>
    <lineage>
        <taxon>Bacteria</taxon>
        <taxon>Pseudomonadati</taxon>
        <taxon>Pseudomonadota</taxon>
        <taxon>Gammaproteobacteria</taxon>
        <taxon>Chromatiales</taxon>
        <taxon>Chromatiaceae</taxon>
        <taxon>Marichromatium</taxon>
    </lineage>
</organism>
<accession>A0ABX1IAG7</accession>
<evidence type="ECO:0000313" key="8">
    <source>
        <dbReference type="EMBL" id="NKN33355.1"/>
    </source>
</evidence>
<dbReference type="Proteomes" id="UP000740754">
    <property type="component" value="Unassembled WGS sequence"/>
</dbReference>
<proteinExistence type="predicted"/>
<dbReference type="RefSeq" id="WP_168668831.1">
    <property type="nucleotide sequence ID" value="NZ_JAAXKX010000011.1"/>
</dbReference>
<dbReference type="CDD" id="cd00009">
    <property type="entry name" value="AAA"/>
    <property type="match status" value="1"/>
</dbReference>